<comment type="caution">
    <text evidence="2">The sequence shown here is derived from an EMBL/GenBank/DDBJ whole genome shotgun (WGS) entry which is preliminary data.</text>
</comment>
<organism evidence="2 3">
    <name type="scientific">Litorivivens lipolytica</name>
    <dbReference type="NCBI Taxonomy" id="1524264"/>
    <lineage>
        <taxon>Bacteria</taxon>
        <taxon>Pseudomonadati</taxon>
        <taxon>Pseudomonadota</taxon>
        <taxon>Gammaproteobacteria</taxon>
        <taxon>Litorivivens</taxon>
    </lineage>
</organism>
<dbReference type="SMART" id="SM00267">
    <property type="entry name" value="GGDEF"/>
    <property type="match status" value="1"/>
</dbReference>
<keyword evidence="3" id="KW-1185">Reference proteome</keyword>
<dbReference type="InterPro" id="IPR001633">
    <property type="entry name" value="EAL_dom"/>
</dbReference>
<dbReference type="PANTHER" id="PTHR44757:SF2">
    <property type="entry name" value="BIOFILM ARCHITECTURE MAINTENANCE PROTEIN MBAA"/>
    <property type="match status" value="1"/>
</dbReference>
<dbReference type="EMBL" id="JACHWY010000001">
    <property type="protein sequence ID" value="MBB3046687.1"/>
    <property type="molecule type" value="Genomic_DNA"/>
</dbReference>
<dbReference type="Proteomes" id="UP000537130">
    <property type="component" value="Unassembled WGS sequence"/>
</dbReference>
<dbReference type="SUPFAM" id="SSF141868">
    <property type="entry name" value="EAL domain-like"/>
    <property type="match status" value="1"/>
</dbReference>
<dbReference type="PROSITE" id="PS50887">
    <property type="entry name" value="GGDEF"/>
    <property type="match status" value="1"/>
</dbReference>
<evidence type="ECO:0000259" key="1">
    <source>
        <dbReference type="PROSITE" id="PS50887"/>
    </source>
</evidence>
<evidence type="ECO:0000313" key="2">
    <source>
        <dbReference type="EMBL" id="MBB3046687.1"/>
    </source>
</evidence>
<name>A0A7W4W3C1_9GAMM</name>
<accession>A0A7W4W3C1</accession>
<proteinExistence type="predicted"/>
<evidence type="ECO:0000313" key="3">
    <source>
        <dbReference type="Proteomes" id="UP000537130"/>
    </source>
</evidence>
<dbReference type="Gene3D" id="3.20.20.450">
    <property type="entry name" value="EAL domain"/>
    <property type="match status" value="1"/>
</dbReference>
<dbReference type="InterPro" id="IPR000160">
    <property type="entry name" value="GGDEF_dom"/>
</dbReference>
<dbReference type="InterPro" id="IPR043128">
    <property type="entry name" value="Rev_trsase/Diguanyl_cyclase"/>
</dbReference>
<dbReference type="InterPro" id="IPR035919">
    <property type="entry name" value="EAL_sf"/>
</dbReference>
<dbReference type="SUPFAM" id="SSF55073">
    <property type="entry name" value="Nucleotide cyclase"/>
    <property type="match status" value="1"/>
</dbReference>
<dbReference type="Pfam" id="PF00563">
    <property type="entry name" value="EAL"/>
    <property type="match status" value="1"/>
</dbReference>
<dbReference type="InterPro" id="IPR052155">
    <property type="entry name" value="Biofilm_reg_signaling"/>
</dbReference>
<dbReference type="AlphaFoldDB" id="A0A7W4W3C1"/>
<reference evidence="2 3" key="1">
    <citation type="submission" date="2020-08" db="EMBL/GenBank/DDBJ databases">
        <title>Genomic Encyclopedia of Type Strains, Phase III (KMG-III): the genomes of soil and plant-associated and newly described type strains.</title>
        <authorList>
            <person name="Whitman W."/>
        </authorList>
    </citation>
    <scope>NUCLEOTIDE SEQUENCE [LARGE SCALE GENOMIC DNA]</scope>
    <source>
        <strain evidence="2 3">CECT 8654</strain>
    </source>
</reference>
<protein>
    <submittedName>
        <fullName evidence="2">Diguanylate cyclase (GGDEF)-like protein</fullName>
    </submittedName>
</protein>
<feature type="domain" description="GGDEF" evidence="1">
    <location>
        <begin position="27"/>
        <end position="160"/>
    </location>
</feature>
<dbReference type="InterPro" id="IPR029787">
    <property type="entry name" value="Nucleotide_cyclase"/>
</dbReference>
<sequence length="373" mass="41080">MQTLNSERDAYRNCLDRMLRATTQGTRIHGLKVLDVDRFRLINQVAGFNAGDEFLGHLHKTLSASLLEGDRLFYLGEDSFAMLCPYRGLKELYAESEQLLDELGGRQVTLGGICLDVHFSIGVAQTEETDQSWEAATLRAERGLFKAKSDGGSCVRAELTQDGEPHQAPAQTPWVECIHHAFLHDGFSLVYSELVDSDFVLTDILLKSGGESVPIADLRVELGSMDLLLAMDRWVLTKLSESSTLANKTLVRLSRASVCAQQFMRFLQRLLTAHPELADKLWFAVSERELADVRPQLQQFLEALKGLGCHAVLLDAGTTADSLGHLSELSVSTVTPFPQALNYQPDLREAVIQAMEGVAGAVGKDFIGTPFSL</sequence>
<dbReference type="Pfam" id="PF00990">
    <property type="entry name" value="GGDEF"/>
    <property type="match status" value="1"/>
</dbReference>
<dbReference type="Gene3D" id="3.30.70.270">
    <property type="match status" value="1"/>
</dbReference>
<dbReference type="CDD" id="cd01949">
    <property type="entry name" value="GGDEF"/>
    <property type="match status" value="1"/>
</dbReference>
<gene>
    <name evidence="2" type="ORF">FHR99_000923</name>
</gene>
<dbReference type="PANTHER" id="PTHR44757">
    <property type="entry name" value="DIGUANYLATE CYCLASE DGCP"/>
    <property type="match status" value="1"/>
</dbReference>
<dbReference type="RefSeq" id="WP_183409367.1">
    <property type="nucleotide sequence ID" value="NZ_JACHWY010000001.1"/>
</dbReference>
<dbReference type="NCBIfam" id="TIGR00254">
    <property type="entry name" value="GGDEF"/>
    <property type="match status" value="1"/>
</dbReference>